<organism evidence="3 4">
    <name type="scientific">Blautia producta</name>
    <dbReference type="NCBI Taxonomy" id="33035"/>
    <lineage>
        <taxon>Bacteria</taxon>
        <taxon>Bacillati</taxon>
        <taxon>Bacillota</taxon>
        <taxon>Clostridia</taxon>
        <taxon>Lachnospirales</taxon>
        <taxon>Lachnospiraceae</taxon>
        <taxon>Blautia</taxon>
    </lineage>
</organism>
<dbReference type="Pfam" id="PF14378">
    <property type="entry name" value="PAP2_3"/>
    <property type="match status" value="1"/>
</dbReference>
<dbReference type="Proteomes" id="UP000289794">
    <property type="component" value="Chromosome"/>
</dbReference>
<reference evidence="3 4" key="1">
    <citation type="submission" date="2019-01" db="EMBL/GenBank/DDBJ databases">
        <title>PMF-metabolizing Aryl O-demethylase.</title>
        <authorList>
            <person name="Kim M."/>
        </authorList>
    </citation>
    <scope>NUCLEOTIDE SEQUENCE [LARGE SCALE GENOMIC DNA]</scope>
    <source>
        <strain evidence="3 4">PMF1</strain>
    </source>
</reference>
<feature type="transmembrane region" description="Helical" evidence="1">
    <location>
        <begin position="162"/>
        <end position="179"/>
    </location>
</feature>
<dbReference type="InterPro" id="IPR026841">
    <property type="entry name" value="Aur1/Ipt1"/>
</dbReference>
<feature type="transmembrane region" description="Helical" evidence="1">
    <location>
        <begin position="137"/>
        <end position="155"/>
    </location>
</feature>
<sequence>MQNKQKKNAWIPSYAVFPLLSCVTVNCIVYFGISKIANEWKHYDLTLPFDRAVPLVPGFVSIYLGCYLFWIINYILIARQGEEHCIRFAAADIMSRLVCCAFFLLLPTTNVRPVLSGEGIWVTLLQAVYKADAPVNLFPSIHCLVSWFCFIGIRGRKSVPKAYRIFSCLFALLVCVSTQVTKQHYIVDVFGGIAIAELTYYIAFHTSIYKLFKRLFDRLYEIFFSRRKSTCGKESEV</sequence>
<proteinExistence type="predicted"/>
<evidence type="ECO:0000313" key="3">
    <source>
        <dbReference type="EMBL" id="QBE99230.1"/>
    </source>
</evidence>
<feature type="transmembrane region" description="Helical" evidence="1">
    <location>
        <begin position="185"/>
        <end position="204"/>
    </location>
</feature>
<dbReference type="RefSeq" id="WP_130182381.1">
    <property type="nucleotide sequence ID" value="NZ_CP035945.1"/>
</dbReference>
<dbReference type="EMBL" id="CP035945">
    <property type="protein sequence ID" value="QBE99230.1"/>
    <property type="molecule type" value="Genomic_DNA"/>
</dbReference>
<dbReference type="GO" id="GO:0016020">
    <property type="term" value="C:membrane"/>
    <property type="evidence" value="ECO:0007669"/>
    <property type="project" value="UniProtKB-SubCell"/>
</dbReference>
<name>A0A4P6M5Y7_9FIRM</name>
<feature type="domain" description="Inositolphosphotransferase Aur1/Ipt1" evidence="2">
    <location>
        <begin position="67"/>
        <end position="201"/>
    </location>
</feature>
<dbReference type="KEGG" id="bpro:PMF13cell1_04803"/>
<evidence type="ECO:0000313" key="4">
    <source>
        <dbReference type="Proteomes" id="UP000289794"/>
    </source>
</evidence>
<gene>
    <name evidence="3" type="ORF">PMF13cell1_04803</name>
</gene>
<dbReference type="AlphaFoldDB" id="A0A4P6M5Y7"/>
<dbReference type="InterPro" id="IPR036938">
    <property type="entry name" value="PAP2/HPO_sf"/>
</dbReference>
<feature type="transmembrane region" description="Helical" evidence="1">
    <location>
        <begin position="53"/>
        <end position="76"/>
    </location>
</feature>
<keyword evidence="1" id="KW-1133">Transmembrane helix</keyword>
<accession>A0A4P6M5Y7</accession>
<evidence type="ECO:0000256" key="1">
    <source>
        <dbReference type="SAM" id="Phobius"/>
    </source>
</evidence>
<keyword evidence="1" id="KW-0472">Membrane</keyword>
<feature type="transmembrane region" description="Helical" evidence="1">
    <location>
        <begin position="12"/>
        <end position="33"/>
    </location>
</feature>
<evidence type="ECO:0000259" key="2">
    <source>
        <dbReference type="Pfam" id="PF14378"/>
    </source>
</evidence>
<dbReference type="Gene3D" id="1.20.144.10">
    <property type="entry name" value="Phosphatidic acid phosphatase type 2/haloperoxidase"/>
    <property type="match status" value="1"/>
</dbReference>
<protein>
    <recommendedName>
        <fullName evidence="2">Inositolphosphotransferase Aur1/Ipt1 domain-containing protein</fullName>
    </recommendedName>
</protein>
<keyword evidence="1" id="KW-0812">Transmembrane</keyword>
<dbReference type="SUPFAM" id="SSF48317">
    <property type="entry name" value="Acid phosphatase/Vanadium-dependent haloperoxidase"/>
    <property type="match status" value="1"/>
</dbReference>